<dbReference type="InterPro" id="IPR011519">
    <property type="entry name" value="UnbV_ASPIC"/>
</dbReference>
<sequence>MEGVAGLWFDVADLDNDGRLDLVFMKYTGVEVWKNMGNYKFKPSTILPRQERIKNVRAMVQFDYDNDGDLDLYFVRGSSGRSIPNTFYENVNGKYVDRTSAAGLVLGGYNVHVTAGDFNNDGCVDLYVTVNTGLEGRQDDKLMLNNCDKTFSEVPAGRTGMKSRNKNEDGDNVHAVDVQMDGKLDIISGSMNSTWRYYKNTTPTDNNHWIIVRVGAPRPSRWNASWLRSEMGALVRVFCGDQIFTQRVNSPGRSHSASHYNMLHFGLGKCTKVKKITVHYVNGIKAATASTLVDRIKNVGLFFRCPKGFEGAQCKKRVPGCSANPCPRMGLCEIYTRGNSRRFCKLPA</sequence>
<dbReference type="Proteomes" id="UP001157974">
    <property type="component" value="Unassembled WGS sequence"/>
</dbReference>
<protein>
    <recommendedName>
        <fullName evidence="2">ASPIC/UnbV domain-containing protein</fullName>
    </recommendedName>
</protein>
<dbReference type="InterPro" id="IPR028994">
    <property type="entry name" value="Integrin_alpha_N"/>
</dbReference>
<name>A0AAV8UFI9_9RHOD</name>
<comment type="caution">
    <text evidence="3">The sequence shown here is derived from an EMBL/GenBank/DDBJ whole genome shotgun (WGS) entry which is preliminary data.</text>
</comment>
<feature type="domain" description="ASPIC/UnbV" evidence="2">
    <location>
        <begin position="232"/>
        <end position="285"/>
    </location>
</feature>
<organism evidence="3 4">
    <name type="scientific">Rhodosorus marinus</name>
    <dbReference type="NCBI Taxonomy" id="101924"/>
    <lineage>
        <taxon>Eukaryota</taxon>
        <taxon>Rhodophyta</taxon>
        <taxon>Stylonematophyceae</taxon>
        <taxon>Stylonematales</taxon>
        <taxon>Stylonemataceae</taxon>
        <taxon>Rhodosorus</taxon>
    </lineage>
</organism>
<evidence type="ECO:0000256" key="1">
    <source>
        <dbReference type="ARBA" id="ARBA00022729"/>
    </source>
</evidence>
<dbReference type="EMBL" id="JAMWBK010000011">
    <property type="protein sequence ID" value="KAJ8901245.1"/>
    <property type="molecule type" value="Genomic_DNA"/>
</dbReference>
<evidence type="ECO:0000313" key="4">
    <source>
        <dbReference type="Proteomes" id="UP001157974"/>
    </source>
</evidence>
<gene>
    <name evidence="3" type="ORF">NDN08_007094</name>
</gene>
<keyword evidence="1" id="KW-0732">Signal</keyword>
<dbReference type="PANTHER" id="PTHR16026">
    <property type="entry name" value="CARTILAGE ACIDIC PROTEIN 1"/>
    <property type="match status" value="1"/>
</dbReference>
<dbReference type="PANTHER" id="PTHR16026:SF0">
    <property type="entry name" value="CARTILAGE ACIDIC PROTEIN 1"/>
    <property type="match status" value="1"/>
</dbReference>
<accession>A0AAV8UFI9</accession>
<dbReference type="InterPro" id="IPR013517">
    <property type="entry name" value="FG-GAP"/>
</dbReference>
<dbReference type="InterPro" id="IPR027039">
    <property type="entry name" value="Crtac1"/>
</dbReference>
<dbReference type="Pfam" id="PF13517">
    <property type="entry name" value="FG-GAP_3"/>
    <property type="match status" value="1"/>
</dbReference>
<keyword evidence="4" id="KW-1185">Reference proteome</keyword>
<dbReference type="SUPFAM" id="SSF69318">
    <property type="entry name" value="Integrin alpha N-terminal domain"/>
    <property type="match status" value="1"/>
</dbReference>
<reference evidence="3 4" key="1">
    <citation type="journal article" date="2023" name="Nat. Commun.">
        <title>Origin of minicircular mitochondrial genomes in red algae.</title>
        <authorList>
            <person name="Lee Y."/>
            <person name="Cho C.H."/>
            <person name="Lee Y.M."/>
            <person name="Park S.I."/>
            <person name="Yang J.H."/>
            <person name="West J.A."/>
            <person name="Bhattacharya D."/>
            <person name="Yoon H.S."/>
        </authorList>
    </citation>
    <scope>NUCLEOTIDE SEQUENCE [LARGE SCALE GENOMIC DNA]</scope>
    <source>
        <strain evidence="3 4">CCMP1338</strain>
        <tissue evidence="3">Whole cell</tissue>
    </source>
</reference>
<dbReference type="AlphaFoldDB" id="A0AAV8UFI9"/>
<proteinExistence type="predicted"/>
<evidence type="ECO:0000313" key="3">
    <source>
        <dbReference type="EMBL" id="KAJ8901245.1"/>
    </source>
</evidence>
<evidence type="ECO:0000259" key="2">
    <source>
        <dbReference type="Pfam" id="PF07593"/>
    </source>
</evidence>
<dbReference type="Pfam" id="PF07593">
    <property type="entry name" value="UnbV_ASPIC"/>
    <property type="match status" value="1"/>
</dbReference>